<gene>
    <name evidence="1" type="ORF">ACFPH6_35975</name>
</gene>
<name>A0ABV8YYJ9_9ACTN</name>
<reference evidence="2" key="1">
    <citation type="journal article" date="2019" name="Int. J. Syst. Evol. Microbiol.">
        <title>The Global Catalogue of Microorganisms (GCM) 10K type strain sequencing project: providing services to taxonomists for standard genome sequencing and annotation.</title>
        <authorList>
            <consortium name="The Broad Institute Genomics Platform"/>
            <consortium name="The Broad Institute Genome Sequencing Center for Infectious Disease"/>
            <person name="Wu L."/>
            <person name="Ma J."/>
        </authorList>
    </citation>
    <scope>NUCLEOTIDE SEQUENCE [LARGE SCALE GENOMIC DNA]</scope>
    <source>
        <strain evidence="2">DT43</strain>
    </source>
</reference>
<feature type="non-terminal residue" evidence="1">
    <location>
        <position position="82"/>
    </location>
</feature>
<dbReference type="EMBL" id="JBHSFG010000065">
    <property type="protein sequence ID" value="MFC4469839.1"/>
    <property type="molecule type" value="Genomic_DNA"/>
</dbReference>
<evidence type="ECO:0000313" key="2">
    <source>
        <dbReference type="Proteomes" id="UP001596012"/>
    </source>
</evidence>
<organism evidence="1 2">
    <name type="scientific">Streptomyces xiangluensis</name>
    <dbReference type="NCBI Taxonomy" id="2665720"/>
    <lineage>
        <taxon>Bacteria</taxon>
        <taxon>Bacillati</taxon>
        <taxon>Actinomycetota</taxon>
        <taxon>Actinomycetes</taxon>
        <taxon>Kitasatosporales</taxon>
        <taxon>Streptomycetaceae</taxon>
        <taxon>Streptomyces</taxon>
    </lineage>
</organism>
<comment type="caution">
    <text evidence="1">The sequence shown here is derived from an EMBL/GenBank/DDBJ whole genome shotgun (WGS) entry which is preliminary data.</text>
</comment>
<proteinExistence type="predicted"/>
<dbReference type="Proteomes" id="UP001596012">
    <property type="component" value="Unassembled WGS sequence"/>
</dbReference>
<evidence type="ECO:0000313" key="1">
    <source>
        <dbReference type="EMBL" id="MFC4469839.1"/>
    </source>
</evidence>
<sequence>MADLDDLRLQVALAPVAWLWSRLNGGQQAVVLRAVDRALDTLSGIVDVKAAPQVLANRLTDRVGEVGGEALVRDPMGWLLAR</sequence>
<accession>A0ABV8YYJ9</accession>
<protein>
    <submittedName>
        <fullName evidence="1">Uncharacterized protein</fullName>
    </submittedName>
</protein>
<keyword evidence="2" id="KW-1185">Reference proteome</keyword>